<feature type="compositionally biased region" description="Polar residues" evidence="11">
    <location>
        <begin position="187"/>
        <end position="197"/>
    </location>
</feature>
<keyword evidence="7 10" id="KW-1133">Transmembrane helix</keyword>
<dbReference type="PANTHER" id="PTHR31064">
    <property type="entry name" value="POTASSIUM TRANSPORT PROTEIN DDB_G0292412-RELATED"/>
    <property type="match status" value="1"/>
</dbReference>
<evidence type="ECO:0000256" key="7">
    <source>
        <dbReference type="ARBA" id="ARBA00022989"/>
    </source>
</evidence>
<evidence type="ECO:0000256" key="1">
    <source>
        <dbReference type="ARBA" id="ARBA00004141"/>
    </source>
</evidence>
<dbReference type="InterPro" id="IPR051143">
    <property type="entry name" value="TrkH_K-transport"/>
</dbReference>
<dbReference type="PANTHER" id="PTHR31064:SF34">
    <property type="entry name" value="POTASSIUM TRANSPORT PROTEIN 2"/>
    <property type="match status" value="1"/>
</dbReference>
<dbReference type="GO" id="GO:1990573">
    <property type="term" value="P:potassium ion import across plasma membrane"/>
    <property type="evidence" value="ECO:0007669"/>
    <property type="project" value="EnsemblFungi"/>
</dbReference>
<feature type="compositionally biased region" description="Polar residues" evidence="11">
    <location>
        <begin position="339"/>
        <end position="348"/>
    </location>
</feature>
<keyword evidence="6 10" id="KW-0630">Potassium</keyword>
<keyword evidence="8 10" id="KW-0406">Ion transport</keyword>
<feature type="compositionally biased region" description="Polar residues" evidence="11">
    <location>
        <begin position="216"/>
        <end position="225"/>
    </location>
</feature>
<dbReference type="AlphaFoldDB" id="S9W2K4"/>
<dbReference type="OMA" id="MLRLMIW"/>
<reference evidence="12 13" key="1">
    <citation type="journal article" date="2011" name="Science">
        <title>Comparative functional genomics of the fission yeasts.</title>
        <authorList>
            <person name="Rhind N."/>
            <person name="Chen Z."/>
            <person name="Yassour M."/>
            <person name="Thompson D.A."/>
            <person name="Haas B.J."/>
            <person name="Habib N."/>
            <person name="Wapinski I."/>
            <person name="Roy S."/>
            <person name="Lin M.F."/>
            <person name="Heiman D.I."/>
            <person name="Young S.K."/>
            <person name="Furuya K."/>
            <person name="Guo Y."/>
            <person name="Pidoux A."/>
            <person name="Chen H.M."/>
            <person name="Robbertse B."/>
            <person name="Goldberg J.M."/>
            <person name="Aoki K."/>
            <person name="Bayne E.H."/>
            <person name="Berlin A.M."/>
            <person name="Desjardins C.A."/>
            <person name="Dobbs E."/>
            <person name="Dukaj L."/>
            <person name="Fan L."/>
            <person name="FitzGerald M.G."/>
            <person name="French C."/>
            <person name="Gujja S."/>
            <person name="Hansen K."/>
            <person name="Keifenheim D."/>
            <person name="Levin J.Z."/>
            <person name="Mosher R.A."/>
            <person name="Mueller C.A."/>
            <person name="Pfiffner J."/>
            <person name="Priest M."/>
            <person name="Russ C."/>
            <person name="Smialowska A."/>
            <person name="Swoboda P."/>
            <person name="Sykes S.M."/>
            <person name="Vaughn M."/>
            <person name="Vengrova S."/>
            <person name="Yoder R."/>
            <person name="Zeng Q."/>
            <person name="Allshire R."/>
            <person name="Baulcombe D."/>
            <person name="Birren B.W."/>
            <person name="Brown W."/>
            <person name="Ekwall K."/>
            <person name="Kellis M."/>
            <person name="Leatherwood J."/>
            <person name="Levin H."/>
            <person name="Margalit H."/>
            <person name="Martienssen R."/>
            <person name="Nieduszynski C.A."/>
            <person name="Spatafora J.W."/>
            <person name="Friedman N."/>
            <person name="Dalgaard J.Z."/>
            <person name="Baumann P."/>
            <person name="Niki H."/>
            <person name="Regev A."/>
            <person name="Nusbaum C."/>
        </authorList>
    </citation>
    <scope>NUCLEOTIDE SEQUENCE [LARGE SCALE GENOMIC DNA]</scope>
    <source>
        <strain evidence="13">OY26 / ATCC MYA-4695 / CBS 11777 / NBRC 106824 / NRRL Y48691</strain>
    </source>
</reference>
<keyword evidence="4 10" id="KW-0633">Potassium transport</keyword>
<dbReference type="InterPro" id="IPR003445">
    <property type="entry name" value="Cat_transpt"/>
</dbReference>
<feature type="compositionally biased region" description="Polar residues" evidence="11">
    <location>
        <begin position="264"/>
        <end position="273"/>
    </location>
</feature>
<feature type="transmembrane region" description="Helical" evidence="10">
    <location>
        <begin position="730"/>
        <end position="755"/>
    </location>
</feature>
<dbReference type="EMBL" id="KE546989">
    <property type="protein sequence ID" value="EPY52669.1"/>
    <property type="molecule type" value="Genomic_DNA"/>
</dbReference>
<dbReference type="eggNOG" id="KOG1341">
    <property type="taxonomic scope" value="Eukaryota"/>
</dbReference>
<dbReference type="GO" id="GO:0140107">
    <property type="term" value="F:high-affinity potassium ion transmembrane transporter activity"/>
    <property type="evidence" value="ECO:0007669"/>
    <property type="project" value="EnsemblFungi"/>
</dbReference>
<evidence type="ECO:0000256" key="9">
    <source>
        <dbReference type="ARBA" id="ARBA00023136"/>
    </source>
</evidence>
<sequence>MSIINGKRPFNLLKACKHYMDRRFQFLEYHYMFIIGMTILNSIILYASGHLQYIDALFLASGAVTQTGIPTVNMTDISIYQQLTLLLFAALSTPVAVNLGLTIMKLYFYNRRYDKVMKGNRLKMTYTYNTFRRNDGPEPNKVGGRKIQVLLDQGNRLRRPIVPQKDSRELEEPPQPKRKFSRFRRSLSTFPRQNTLPNLPFFRFPRKSVDLEKQDQTAGNSSSPIPSGHGEQDHPPPSEYATRDVDYSSASSSSNHNEEDHSSQNGYSSQDLDYSNPPSPLDRREERDHSTHSEYAPRNVDYLSATRDDSSDEVNVSSKQSNESNDLDSSTRINEHDNSTSSNRTDFSTPKETESGISPLHSANSYPSEYNITRTDNDPRSSTNQPEETSAPPDNLDQISTSGLAEQQEVSNPGEATSPRITIATPPVPDHERKPVHTTGYDEDSSAKKSPMSFGRANRGKTFSMTHRTTENRRSMSLFPRQLTKTFTSNLPEVFRGSNTLRSRNSSTTLPYLSYQPTIGRNSAFYALSAEEREELAGIEYQSLKILTIFVSLYFLLWHILGMIAFLIFIYTAKVSGKVCTDAGINRGWWASFTSASLFNNIGYALHDDSLNQFQKAIFPQVLGTILILTGNTFFPIGLRLTIWISLYFSKYFTPHYQQSLIFLLEHPRRSFTLLFPSKTTWILTANLVFLNLLSFFFFMVLDLGNQYVKQIPVGYRIMNGIFQNASTRAAGFTVIDIGQIAPAVIVSYMFMMYISAYPVAMSIRQTNVYEERSLGIYSPAADVDNDSDTDNSGEKGDSDMQAKPRRTYLIDHIQRQLSHDLWYMFFGFFIITILEGPRLEKPGEPQYTLFSVLFEVVSGYGTVGLSLGYNNAPSLSAHFRKISKLVMIALEIRGRHRGLPSALDRAVLMPSEKNFDREEEDYIRKHGKKK</sequence>
<evidence type="ECO:0000256" key="3">
    <source>
        <dbReference type="ARBA" id="ARBA00022448"/>
    </source>
</evidence>
<feature type="transmembrane region" description="Helical" evidence="10">
    <location>
        <begin position="29"/>
        <end position="49"/>
    </location>
</feature>
<feature type="transmembrane region" description="Helical" evidence="10">
    <location>
        <begin position="850"/>
        <end position="870"/>
    </location>
</feature>
<feature type="compositionally biased region" description="Basic and acidic residues" evidence="11">
    <location>
        <begin position="165"/>
        <end position="175"/>
    </location>
</feature>
<feature type="compositionally biased region" description="Basic and acidic residues" evidence="11">
    <location>
        <begin position="281"/>
        <end position="292"/>
    </location>
</feature>
<evidence type="ECO:0000256" key="2">
    <source>
        <dbReference type="ARBA" id="ARBA00009137"/>
    </source>
</evidence>
<evidence type="ECO:0000313" key="13">
    <source>
        <dbReference type="Proteomes" id="UP000015464"/>
    </source>
</evidence>
<dbReference type="GO" id="GO:0005886">
    <property type="term" value="C:plasma membrane"/>
    <property type="evidence" value="ECO:0007669"/>
    <property type="project" value="InterPro"/>
</dbReference>
<dbReference type="GO" id="GO:0042391">
    <property type="term" value="P:regulation of membrane potential"/>
    <property type="evidence" value="ECO:0007669"/>
    <property type="project" value="EnsemblFungi"/>
</dbReference>
<proteinExistence type="inferred from homology"/>
<feature type="region of interest" description="Disordered" evidence="11">
    <location>
        <begin position="781"/>
        <end position="802"/>
    </location>
</feature>
<gene>
    <name evidence="12" type="ORF">SPOG_01990</name>
</gene>
<dbReference type="NCBIfam" id="TIGR00934">
    <property type="entry name" value="2a38euk"/>
    <property type="match status" value="1"/>
</dbReference>
<dbReference type="HOGENOM" id="CLU_005947_0_1_1"/>
<dbReference type="Pfam" id="PF02386">
    <property type="entry name" value="TrkH"/>
    <property type="match status" value="1"/>
</dbReference>
<keyword evidence="3 10" id="KW-0813">Transport</keyword>
<feature type="transmembrane region" description="Helical" evidence="10">
    <location>
        <begin position="83"/>
        <end position="108"/>
    </location>
</feature>
<dbReference type="STRING" id="653667.S9W2K4"/>
<feature type="transmembrane region" description="Helical" evidence="10">
    <location>
        <begin position="618"/>
        <end position="639"/>
    </location>
</feature>
<feature type="transmembrane region" description="Helical" evidence="10">
    <location>
        <begin position="546"/>
        <end position="569"/>
    </location>
</feature>
<dbReference type="OrthoDB" id="9999863at2759"/>
<evidence type="ECO:0000256" key="5">
    <source>
        <dbReference type="ARBA" id="ARBA00022692"/>
    </source>
</evidence>
<name>S9W2K4_SCHCR</name>
<evidence type="ECO:0000256" key="10">
    <source>
        <dbReference type="PIRNR" id="PIRNR002450"/>
    </source>
</evidence>
<feature type="compositionally biased region" description="Basic and acidic residues" evidence="11">
    <location>
        <begin position="793"/>
        <end position="802"/>
    </location>
</feature>
<dbReference type="GO" id="GO:0030007">
    <property type="term" value="P:intracellular potassium ion homeostasis"/>
    <property type="evidence" value="ECO:0007669"/>
    <property type="project" value="UniProtKB-UniRule"/>
</dbReference>
<evidence type="ECO:0000256" key="4">
    <source>
        <dbReference type="ARBA" id="ARBA00022538"/>
    </source>
</evidence>
<evidence type="ECO:0000313" key="12">
    <source>
        <dbReference type="EMBL" id="EPY52669.1"/>
    </source>
</evidence>
<dbReference type="GeneID" id="25036314"/>
<feature type="compositionally biased region" description="Polar residues" evidence="11">
    <location>
        <begin position="313"/>
        <end position="332"/>
    </location>
</feature>
<keyword evidence="9 10" id="KW-0472">Membrane</keyword>
<evidence type="ECO:0000256" key="8">
    <source>
        <dbReference type="ARBA" id="ARBA00023065"/>
    </source>
</evidence>
<feature type="region of interest" description="Disordered" evidence="11">
    <location>
        <begin position="153"/>
        <end position="459"/>
    </location>
</feature>
<dbReference type="RefSeq" id="XP_013022548.1">
    <property type="nucleotide sequence ID" value="XM_013167094.1"/>
</dbReference>
<evidence type="ECO:0000256" key="6">
    <source>
        <dbReference type="ARBA" id="ARBA00022958"/>
    </source>
</evidence>
<feature type="compositionally biased region" description="Polar residues" evidence="11">
    <location>
        <begin position="361"/>
        <end position="388"/>
    </location>
</feature>
<accession>S9W2K4</accession>
<dbReference type="InterPro" id="IPR004773">
    <property type="entry name" value="K/Na_transp_Trk1/HKT1"/>
</dbReference>
<feature type="compositionally biased region" description="Basic and acidic residues" evidence="11">
    <location>
        <begin position="230"/>
        <end position="246"/>
    </location>
</feature>
<dbReference type="InterPro" id="IPR015958">
    <property type="entry name" value="Trk1_fungi"/>
</dbReference>
<feature type="compositionally biased region" description="Basic residues" evidence="11">
    <location>
        <begin position="176"/>
        <end position="185"/>
    </location>
</feature>
<dbReference type="PIRSF" id="PIRSF002450">
    <property type="entry name" value="K+_transpter_TRK"/>
    <property type="match status" value="1"/>
</dbReference>
<keyword evidence="13" id="KW-1185">Reference proteome</keyword>
<organism evidence="12 13">
    <name type="scientific">Schizosaccharomyces cryophilus (strain OY26 / ATCC MYA-4695 / CBS 11777 / NBRC 106824 / NRRL Y48691)</name>
    <name type="common">Fission yeast</name>
    <dbReference type="NCBI Taxonomy" id="653667"/>
    <lineage>
        <taxon>Eukaryota</taxon>
        <taxon>Fungi</taxon>
        <taxon>Dikarya</taxon>
        <taxon>Ascomycota</taxon>
        <taxon>Taphrinomycotina</taxon>
        <taxon>Schizosaccharomycetes</taxon>
        <taxon>Schizosaccharomycetales</taxon>
        <taxon>Schizosaccharomycetaceae</taxon>
        <taxon>Schizosaccharomyces</taxon>
    </lineage>
</organism>
<evidence type="ECO:0000256" key="11">
    <source>
        <dbReference type="SAM" id="MobiDB-lite"/>
    </source>
</evidence>
<keyword evidence="5 10" id="KW-0812">Transmembrane</keyword>
<comment type="subcellular location">
    <subcellularLocation>
        <location evidence="1">Membrane</location>
        <topology evidence="1">Multi-pass membrane protein</topology>
    </subcellularLocation>
</comment>
<feature type="transmembrane region" description="Helical" evidence="10">
    <location>
        <begin position="822"/>
        <end position="838"/>
    </location>
</feature>
<feature type="transmembrane region" description="Helical" evidence="10">
    <location>
        <begin position="682"/>
        <end position="709"/>
    </location>
</feature>
<comment type="similarity">
    <text evidence="2 10">Belongs to the TrkH potassium transport family.</text>
</comment>
<dbReference type="Proteomes" id="UP000015464">
    <property type="component" value="Unassembled WGS sequence"/>
</dbReference>
<protein>
    <recommendedName>
        <fullName evidence="10">Potassium transport protein</fullName>
    </recommendedName>
</protein>
<feature type="compositionally biased region" description="Polar residues" evidence="11">
    <location>
        <begin position="397"/>
        <end position="415"/>
    </location>
</feature>